<keyword evidence="3" id="KW-1133">Transmembrane helix</keyword>
<feature type="transmembrane region" description="Helical" evidence="3">
    <location>
        <begin position="41"/>
        <end position="65"/>
    </location>
</feature>
<sequence>MQDNIELFVRRLPHLFFILFSIPIAFYLYTGYKEKRSKRFFITWPAVTSYILLGCGFILIVLSAYLSVDDILTIFRELTTLFAFIYGVFATIHDFHEKDDSTGKRVVTKVGKIGVMVLTVNILLSMSTDYVNQALANLDKNNLDSKIKILEDEYLTQTGEIRGDTALLLTNYQQYIELSHKKVGELEAEIEKLRKESLSLTASLKETQGKLAQSVQETQDRKKEYGDLNSELLARTHSLSECSTKLNDTAQKLEEKQKTAASLSTDLQSRTAELASWTTKANSCGVDLASSRKNHTELSLQIQTKATELGACEGRIQESAKSTSELKKNLMDITAAFNAKTADYAGCSTQTTELKALLSEKTKSLAEAVSLSNVRGGDLRNCRAVIDKEMVGISQKLSGIEDSVRTKPTREMKEPKSSP</sequence>
<evidence type="ECO:0000313" key="5">
    <source>
        <dbReference type="Proteomes" id="UP000298458"/>
    </source>
</evidence>
<name>A0A4R9GH49_9LEPT</name>
<dbReference type="Proteomes" id="UP000298458">
    <property type="component" value="Unassembled WGS sequence"/>
</dbReference>
<keyword evidence="4" id="KW-0808">Transferase</keyword>
<feature type="transmembrane region" description="Helical" evidence="3">
    <location>
        <begin position="71"/>
        <end position="92"/>
    </location>
</feature>
<organism evidence="4 5">
    <name type="scientific">Leptospira fletcheri</name>
    <dbReference type="NCBI Taxonomy" id="2484981"/>
    <lineage>
        <taxon>Bacteria</taxon>
        <taxon>Pseudomonadati</taxon>
        <taxon>Spirochaetota</taxon>
        <taxon>Spirochaetia</taxon>
        <taxon>Leptospirales</taxon>
        <taxon>Leptospiraceae</taxon>
        <taxon>Leptospira</taxon>
    </lineage>
</organism>
<proteinExistence type="predicted"/>
<dbReference type="AlphaFoldDB" id="A0A4R9GH49"/>
<evidence type="ECO:0000313" key="4">
    <source>
        <dbReference type="EMBL" id="TGK12062.1"/>
    </source>
</evidence>
<gene>
    <name evidence="4" type="ORF">EHO60_07260</name>
</gene>
<evidence type="ECO:0000256" key="3">
    <source>
        <dbReference type="SAM" id="Phobius"/>
    </source>
</evidence>
<accession>A0A4R9GH49</accession>
<reference evidence="4" key="1">
    <citation type="journal article" date="2019" name="PLoS Negl. Trop. Dis.">
        <title>Revisiting the worldwide diversity of Leptospira species in the environment.</title>
        <authorList>
            <person name="Vincent A.T."/>
            <person name="Schiettekatte O."/>
            <person name="Bourhy P."/>
            <person name="Veyrier F.J."/>
            <person name="Picardeau M."/>
        </authorList>
    </citation>
    <scope>NUCLEOTIDE SEQUENCE [LARGE SCALE GENOMIC DNA]</scope>
    <source>
        <strain evidence="4">SSW15</strain>
    </source>
</reference>
<keyword evidence="3" id="KW-0812">Transmembrane</keyword>
<dbReference type="RefSeq" id="WP_135767465.1">
    <property type="nucleotide sequence ID" value="NZ_RQET01000004.1"/>
</dbReference>
<feature type="region of interest" description="Disordered" evidence="2">
    <location>
        <begin position="398"/>
        <end position="419"/>
    </location>
</feature>
<evidence type="ECO:0000256" key="1">
    <source>
        <dbReference type="SAM" id="Coils"/>
    </source>
</evidence>
<feature type="compositionally biased region" description="Basic and acidic residues" evidence="2">
    <location>
        <begin position="402"/>
        <end position="419"/>
    </location>
</feature>
<dbReference type="GO" id="GO:0016740">
    <property type="term" value="F:transferase activity"/>
    <property type="evidence" value="ECO:0007669"/>
    <property type="project" value="UniProtKB-KW"/>
</dbReference>
<keyword evidence="3" id="KW-0472">Membrane</keyword>
<dbReference type="OrthoDB" id="315530at2"/>
<keyword evidence="5" id="KW-1185">Reference proteome</keyword>
<feature type="transmembrane region" description="Helical" evidence="3">
    <location>
        <begin position="12"/>
        <end position="29"/>
    </location>
</feature>
<evidence type="ECO:0000256" key="2">
    <source>
        <dbReference type="SAM" id="MobiDB-lite"/>
    </source>
</evidence>
<dbReference type="Gene3D" id="1.10.287.1490">
    <property type="match status" value="1"/>
</dbReference>
<protein>
    <submittedName>
        <fullName evidence="4">Family 2 glycosyl transferase</fullName>
    </submittedName>
</protein>
<keyword evidence="1" id="KW-0175">Coiled coil</keyword>
<feature type="coiled-coil region" evidence="1">
    <location>
        <begin position="176"/>
        <end position="210"/>
    </location>
</feature>
<dbReference type="EMBL" id="RQET01000004">
    <property type="protein sequence ID" value="TGK12062.1"/>
    <property type="molecule type" value="Genomic_DNA"/>
</dbReference>
<comment type="caution">
    <text evidence="4">The sequence shown here is derived from an EMBL/GenBank/DDBJ whole genome shotgun (WGS) entry which is preliminary data.</text>
</comment>